<keyword evidence="3" id="KW-1185">Reference proteome</keyword>
<name>A0AAX1N8M7_9BACT</name>
<gene>
    <name evidence="2" type="ORF">KMW28_08315</name>
</gene>
<dbReference type="KEGG" id="fya:KMW28_08315"/>
<feature type="transmembrane region" description="Helical" evidence="1">
    <location>
        <begin position="40"/>
        <end position="60"/>
    </location>
</feature>
<proteinExistence type="predicted"/>
<reference evidence="2 3" key="1">
    <citation type="submission" date="2021-05" db="EMBL/GenBank/DDBJ databases">
        <title>Comparative genomic studies on the polysaccharide-degrading batcterial strains of the Flammeovirga genus.</title>
        <authorList>
            <person name="Zewei F."/>
            <person name="Zheng Z."/>
            <person name="Yu L."/>
            <person name="Ruyue G."/>
            <person name="Yanhong M."/>
            <person name="Yuanyuan C."/>
            <person name="Jingyan G."/>
            <person name="Wenjun H."/>
        </authorList>
    </citation>
    <scope>NUCLEOTIDE SEQUENCE [LARGE SCALE GENOMIC DNA]</scope>
    <source>
        <strain evidence="2 3">NBRC:100898</strain>
    </source>
</reference>
<evidence type="ECO:0000313" key="3">
    <source>
        <dbReference type="Proteomes" id="UP000678679"/>
    </source>
</evidence>
<organism evidence="2 3">
    <name type="scientific">Flammeovirga yaeyamensis</name>
    <dbReference type="NCBI Taxonomy" id="367791"/>
    <lineage>
        <taxon>Bacteria</taxon>
        <taxon>Pseudomonadati</taxon>
        <taxon>Bacteroidota</taxon>
        <taxon>Cytophagia</taxon>
        <taxon>Cytophagales</taxon>
        <taxon>Flammeovirgaceae</taxon>
        <taxon>Flammeovirga</taxon>
    </lineage>
</organism>
<protein>
    <submittedName>
        <fullName evidence="2">Uncharacterized protein</fullName>
    </submittedName>
</protein>
<keyword evidence="1" id="KW-0472">Membrane</keyword>
<dbReference type="EMBL" id="CP076132">
    <property type="protein sequence ID" value="QWG03572.1"/>
    <property type="molecule type" value="Genomic_DNA"/>
</dbReference>
<feature type="transmembrane region" description="Helical" evidence="1">
    <location>
        <begin position="6"/>
        <end position="28"/>
    </location>
</feature>
<keyword evidence="1" id="KW-0812">Transmembrane</keyword>
<evidence type="ECO:0000256" key="1">
    <source>
        <dbReference type="SAM" id="Phobius"/>
    </source>
</evidence>
<dbReference type="AlphaFoldDB" id="A0AAX1N8M7"/>
<evidence type="ECO:0000313" key="2">
    <source>
        <dbReference type="EMBL" id="QWG03572.1"/>
    </source>
</evidence>
<dbReference type="Proteomes" id="UP000678679">
    <property type="component" value="Chromosome 1"/>
</dbReference>
<sequence length="61" mass="6811">MNNHEGIIIFFIILFISPFVIFMGIGLILRMKGKDWQAKIFFTIAVVYAIVGTGICGTMLS</sequence>
<dbReference type="RefSeq" id="WP_066208399.1">
    <property type="nucleotide sequence ID" value="NZ_CP076132.1"/>
</dbReference>
<accession>A0AAX1N8M7</accession>
<keyword evidence="1" id="KW-1133">Transmembrane helix</keyword>